<reference evidence="1 2" key="1">
    <citation type="submission" date="2014-04" db="EMBL/GenBank/DDBJ databases">
        <title>Genome evolution of avian class.</title>
        <authorList>
            <person name="Zhang G."/>
            <person name="Li C."/>
        </authorList>
    </citation>
    <scope>NUCLEOTIDE SEQUENCE [LARGE SCALE GENOMIC DNA]</scope>
    <source>
        <strain evidence="1">BGI_N300</strain>
    </source>
</reference>
<feature type="non-terminal residue" evidence="1">
    <location>
        <position position="1"/>
    </location>
</feature>
<dbReference type="Proteomes" id="UP000054308">
    <property type="component" value="Unassembled WGS sequence"/>
</dbReference>
<organism evidence="1 2">
    <name type="scientific">Calypte anna</name>
    <name type="common">Anna's hummingbird</name>
    <name type="synonym">Archilochus anna</name>
    <dbReference type="NCBI Taxonomy" id="9244"/>
    <lineage>
        <taxon>Eukaryota</taxon>
        <taxon>Metazoa</taxon>
        <taxon>Chordata</taxon>
        <taxon>Craniata</taxon>
        <taxon>Vertebrata</taxon>
        <taxon>Euteleostomi</taxon>
        <taxon>Archelosauria</taxon>
        <taxon>Archosauria</taxon>
        <taxon>Dinosauria</taxon>
        <taxon>Saurischia</taxon>
        <taxon>Theropoda</taxon>
        <taxon>Coelurosauria</taxon>
        <taxon>Aves</taxon>
        <taxon>Neognathae</taxon>
        <taxon>Neoaves</taxon>
        <taxon>Strisores</taxon>
        <taxon>Apodiformes</taxon>
        <taxon>Trochilidae</taxon>
        <taxon>Calypte</taxon>
    </lineage>
</organism>
<sequence length="82" mass="9841">EINLFLPVKMYQNFISPHRLQFTEIMGLIMMILREAIVIEKIVLKTTEECIPQMNIIEEKTDLHHILHKQCIQHHLYTKKMV</sequence>
<name>A0A091II07_CALAN</name>
<gene>
    <name evidence="1" type="ORF">N300_07469</name>
</gene>
<evidence type="ECO:0000313" key="1">
    <source>
        <dbReference type="EMBL" id="KFP07148.1"/>
    </source>
</evidence>
<accession>A0A091II07</accession>
<feature type="non-terminal residue" evidence="1">
    <location>
        <position position="82"/>
    </location>
</feature>
<evidence type="ECO:0000313" key="2">
    <source>
        <dbReference type="Proteomes" id="UP000054308"/>
    </source>
</evidence>
<proteinExistence type="predicted"/>
<protein>
    <submittedName>
        <fullName evidence="1">Uncharacterized protein</fullName>
    </submittedName>
</protein>
<keyword evidence="2" id="KW-1185">Reference proteome</keyword>
<dbReference type="AlphaFoldDB" id="A0A091II07"/>
<dbReference type="EMBL" id="KL218641">
    <property type="protein sequence ID" value="KFP07148.1"/>
    <property type="molecule type" value="Genomic_DNA"/>
</dbReference>